<evidence type="ECO:0000313" key="15">
    <source>
        <dbReference type="Proteomes" id="UP001372834"/>
    </source>
</evidence>
<evidence type="ECO:0000256" key="8">
    <source>
        <dbReference type="ARBA" id="ARBA00023157"/>
    </source>
</evidence>
<gene>
    <name evidence="14" type="ORF">RUM43_001110</name>
</gene>
<keyword evidence="4 12" id="KW-0812">Transmembrane</keyword>
<dbReference type="AlphaFoldDB" id="A0AAN8SDV4"/>
<evidence type="ECO:0000256" key="4">
    <source>
        <dbReference type="ARBA" id="ARBA00022692"/>
    </source>
</evidence>
<keyword evidence="7 12" id="KW-0472">Membrane</keyword>
<keyword evidence="6" id="KW-0297">G-protein coupled receptor</keyword>
<keyword evidence="9" id="KW-0675">Receptor</keyword>
<evidence type="ECO:0000256" key="12">
    <source>
        <dbReference type="SAM" id="Phobius"/>
    </source>
</evidence>
<keyword evidence="3" id="KW-1003">Cell membrane</keyword>
<evidence type="ECO:0000256" key="9">
    <source>
        <dbReference type="ARBA" id="ARBA00023170"/>
    </source>
</evidence>
<dbReference type="GO" id="GO:0004930">
    <property type="term" value="F:G protein-coupled receptor activity"/>
    <property type="evidence" value="ECO:0007669"/>
    <property type="project" value="UniProtKB-KW"/>
</dbReference>
<dbReference type="InterPro" id="IPR017452">
    <property type="entry name" value="GPCR_Rhodpsn_7TM"/>
</dbReference>
<dbReference type="PRINTS" id="PR00237">
    <property type="entry name" value="GPCRRHODOPSN"/>
</dbReference>
<dbReference type="PANTHER" id="PTHR24248">
    <property type="entry name" value="ADRENERGIC RECEPTOR-RELATED G-PROTEIN COUPLED RECEPTOR"/>
    <property type="match status" value="1"/>
</dbReference>
<comment type="subcellular location">
    <subcellularLocation>
        <location evidence="1">Cell membrane</location>
        <topology evidence="1">Multi-pass membrane protein</topology>
    </subcellularLocation>
</comment>
<dbReference type="Pfam" id="PF00001">
    <property type="entry name" value="7tm_1"/>
    <property type="match status" value="1"/>
</dbReference>
<keyword evidence="10" id="KW-0807">Transducer</keyword>
<proteinExistence type="inferred from homology"/>
<evidence type="ECO:0000256" key="6">
    <source>
        <dbReference type="ARBA" id="ARBA00023040"/>
    </source>
</evidence>
<comment type="similarity">
    <text evidence="2">Belongs to the G-protein coupled receptor 1 family.</text>
</comment>
<comment type="caution">
    <text evidence="14">The sequence shown here is derived from an EMBL/GenBank/DDBJ whole genome shotgun (WGS) entry which is preliminary data.</text>
</comment>
<feature type="domain" description="G-protein coupled receptors family 1 profile" evidence="13">
    <location>
        <begin position="304"/>
        <end position="379"/>
    </location>
</feature>
<dbReference type="InterPro" id="IPR000276">
    <property type="entry name" value="GPCR_Rhodpsn"/>
</dbReference>
<evidence type="ECO:0000313" key="14">
    <source>
        <dbReference type="EMBL" id="KAK6644837.1"/>
    </source>
</evidence>
<reference evidence="14 15" key="1">
    <citation type="submission" date="2023-10" db="EMBL/GenBank/DDBJ databases">
        <title>Genomes of two closely related lineages of the louse Polyplax serrata with different host specificities.</title>
        <authorList>
            <person name="Martinu J."/>
            <person name="Tarabai H."/>
            <person name="Stefka J."/>
            <person name="Hypsa V."/>
        </authorList>
    </citation>
    <scope>NUCLEOTIDE SEQUENCE [LARGE SCALE GENOMIC DNA]</scope>
    <source>
        <strain evidence="14">HR10_N</strain>
    </source>
</reference>
<evidence type="ECO:0000256" key="10">
    <source>
        <dbReference type="ARBA" id="ARBA00023224"/>
    </source>
</evidence>
<dbReference type="PANTHER" id="PTHR24248:SF125">
    <property type="entry name" value="DOPAMINE D2-LIKE RECEPTOR"/>
    <property type="match status" value="1"/>
</dbReference>
<dbReference type="GO" id="GO:0005886">
    <property type="term" value="C:plasma membrane"/>
    <property type="evidence" value="ECO:0007669"/>
    <property type="project" value="UniProtKB-SubCell"/>
</dbReference>
<organism evidence="14 15">
    <name type="scientific">Polyplax serrata</name>
    <name type="common">Common mouse louse</name>
    <dbReference type="NCBI Taxonomy" id="468196"/>
    <lineage>
        <taxon>Eukaryota</taxon>
        <taxon>Metazoa</taxon>
        <taxon>Ecdysozoa</taxon>
        <taxon>Arthropoda</taxon>
        <taxon>Hexapoda</taxon>
        <taxon>Insecta</taxon>
        <taxon>Pterygota</taxon>
        <taxon>Neoptera</taxon>
        <taxon>Paraneoptera</taxon>
        <taxon>Psocodea</taxon>
        <taxon>Troctomorpha</taxon>
        <taxon>Phthiraptera</taxon>
        <taxon>Anoplura</taxon>
        <taxon>Polyplacidae</taxon>
        <taxon>Polyplax</taxon>
    </lineage>
</organism>
<dbReference type="Proteomes" id="UP001372834">
    <property type="component" value="Unassembled WGS sequence"/>
</dbReference>
<accession>A0AAN8SDV4</accession>
<evidence type="ECO:0000256" key="2">
    <source>
        <dbReference type="ARBA" id="ARBA00010663"/>
    </source>
</evidence>
<feature type="region of interest" description="Disordered" evidence="11">
    <location>
        <begin position="47"/>
        <end position="72"/>
    </location>
</feature>
<dbReference type="SUPFAM" id="SSF81321">
    <property type="entry name" value="Family A G protein-coupled receptor-like"/>
    <property type="match status" value="1"/>
</dbReference>
<keyword evidence="5 12" id="KW-1133">Transmembrane helix</keyword>
<evidence type="ECO:0000259" key="13">
    <source>
        <dbReference type="PROSITE" id="PS50262"/>
    </source>
</evidence>
<feature type="transmembrane region" description="Helical" evidence="12">
    <location>
        <begin position="324"/>
        <end position="343"/>
    </location>
</feature>
<name>A0AAN8SDV4_POLSC</name>
<dbReference type="PROSITE" id="PS50262">
    <property type="entry name" value="G_PROTEIN_RECEP_F1_2"/>
    <property type="match status" value="1"/>
</dbReference>
<evidence type="ECO:0000256" key="1">
    <source>
        <dbReference type="ARBA" id="ARBA00004651"/>
    </source>
</evidence>
<protein>
    <recommendedName>
        <fullName evidence="13">G-protein coupled receptors family 1 profile domain-containing protein</fullName>
    </recommendedName>
</protein>
<evidence type="ECO:0000256" key="5">
    <source>
        <dbReference type="ARBA" id="ARBA00022989"/>
    </source>
</evidence>
<sequence length="408" mass="47087">MFLRMIFITDTCSKTKDVEESPATMSKTEECCETIDLMPQTEREIFDENDKADEEECNEETNPEDEEDCESDDMDRVVDANDHLIDYSYLNDSDTDVEFAKPNTISTEPRYKPRIVGEILKKDVQNHTVPKKVIIRQSISDYKVGETDVLLKMKISTSEGNMKNSESASESIKNQLNNNRITVTKVNNVNFSSETAVKRNITDFEDEIVGIDRSPVVPKQKHRDNSNLIVKWNSNVRYKKCWKYGSGRDVKTNLVKTRRTKLRSSLKHNGTNVKLSNHNIVLQYDSMVKTPVVRSHHSRNSSVISRTSSRHGRIIRLEQKATKVLGVVFFTFVILWAPFFVLNLVPTICEECERNIPNGVFDFATWLGYASSMVNPIFYTIFNKVFRDAFRKVLLCRYKQKSNLPRYS</sequence>
<dbReference type="Gene3D" id="1.20.1070.10">
    <property type="entry name" value="Rhodopsin 7-helix transmembrane proteins"/>
    <property type="match status" value="1"/>
</dbReference>
<feature type="compositionally biased region" description="Acidic residues" evidence="11">
    <location>
        <begin position="50"/>
        <end position="72"/>
    </location>
</feature>
<evidence type="ECO:0000256" key="3">
    <source>
        <dbReference type="ARBA" id="ARBA00022475"/>
    </source>
</evidence>
<keyword evidence="8" id="KW-1015">Disulfide bond</keyword>
<evidence type="ECO:0000256" key="11">
    <source>
        <dbReference type="SAM" id="MobiDB-lite"/>
    </source>
</evidence>
<feature type="transmembrane region" description="Helical" evidence="12">
    <location>
        <begin position="363"/>
        <end position="382"/>
    </location>
</feature>
<evidence type="ECO:0000256" key="7">
    <source>
        <dbReference type="ARBA" id="ARBA00023136"/>
    </source>
</evidence>
<dbReference type="EMBL" id="JAWJWE010000001">
    <property type="protein sequence ID" value="KAK6644837.1"/>
    <property type="molecule type" value="Genomic_DNA"/>
</dbReference>